<sequence length="314" mass="36091">LDDNVLTTPDNEENGEGKSRTLITEQSSIVNFFDTIFTQKYPMRLPPIGQSSINSFIDKFEVELPTINQSLANIPTTEEEMKSTTKHLEMIEGKHLITSSTSPPDHFSKQFNNDKITDFNIHDEAKIKFPIDNEDEFTTTNIKYSETNKNKNKLTTVGGDIIKKNSNIIKPTSNTLIKKLQSGNSVSNEIINNLLFTITLPTIITNQKSYKILPTNLEEEKYMQHLQPGQTNIFNLFPKRAKRVCKSKNICARVKHSEFSPLNKKVKELGMKAKLLSNSSFQAPQVTDEDRSKVMRWMKWRSRSMKRRKKTQFI</sequence>
<feature type="non-terminal residue" evidence="1">
    <location>
        <position position="1"/>
    </location>
</feature>
<dbReference type="EMBL" id="GEDC01014959">
    <property type="protein sequence ID" value="JAS22339.1"/>
    <property type="molecule type" value="Transcribed_RNA"/>
</dbReference>
<protein>
    <submittedName>
        <fullName evidence="1">Uncharacterized protein</fullName>
    </submittedName>
</protein>
<name>A0A1B6D9H1_9HEMI</name>
<reference evidence="1" key="1">
    <citation type="submission" date="2015-12" db="EMBL/GenBank/DDBJ databases">
        <title>De novo transcriptome assembly of four potential Pierce s Disease insect vectors from Arizona vineyards.</title>
        <authorList>
            <person name="Tassone E.E."/>
        </authorList>
    </citation>
    <scope>NUCLEOTIDE SEQUENCE</scope>
</reference>
<proteinExistence type="predicted"/>
<gene>
    <name evidence="1" type="ORF">g.25833</name>
</gene>
<evidence type="ECO:0000313" key="1">
    <source>
        <dbReference type="EMBL" id="JAS22339.1"/>
    </source>
</evidence>
<dbReference type="AlphaFoldDB" id="A0A1B6D9H1"/>
<organism evidence="1">
    <name type="scientific">Clastoptera arizonana</name>
    <name type="common">Arizona spittle bug</name>
    <dbReference type="NCBI Taxonomy" id="38151"/>
    <lineage>
        <taxon>Eukaryota</taxon>
        <taxon>Metazoa</taxon>
        <taxon>Ecdysozoa</taxon>
        <taxon>Arthropoda</taxon>
        <taxon>Hexapoda</taxon>
        <taxon>Insecta</taxon>
        <taxon>Pterygota</taxon>
        <taxon>Neoptera</taxon>
        <taxon>Paraneoptera</taxon>
        <taxon>Hemiptera</taxon>
        <taxon>Auchenorrhyncha</taxon>
        <taxon>Cercopoidea</taxon>
        <taxon>Clastopteridae</taxon>
        <taxon>Clastoptera</taxon>
    </lineage>
</organism>
<accession>A0A1B6D9H1</accession>